<name>A0A0A9FDM8_ARUDO</name>
<reference evidence="3" key="2">
    <citation type="journal article" date="2015" name="Data Brief">
        <title>Shoot transcriptome of the giant reed, Arundo donax.</title>
        <authorList>
            <person name="Barrero R.A."/>
            <person name="Guerrero F.D."/>
            <person name="Moolhuijzen P."/>
            <person name="Goolsby J.A."/>
            <person name="Tidwell J."/>
            <person name="Bellgard S.E."/>
            <person name="Bellgard M.I."/>
        </authorList>
    </citation>
    <scope>NUCLEOTIDE SEQUENCE</scope>
    <source>
        <tissue evidence="3">Shoot tissue taken approximately 20 cm above the soil surface</tissue>
    </source>
</reference>
<feature type="chain" id="PRO_5002044488" description="Secreted protein" evidence="2">
    <location>
        <begin position="19"/>
        <end position="113"/>
    </location>
</feature>
<accession>A0A0A9FDM8</accession>
<dbReference type="EMBL" id="GBRH01187434">
    <property type="protein sequence ID" value="JAE10462.1"/>
    <property type="molecule type" value="Transcribed_RNA"/>
</dbReference>
<feature type="compositionally biased region" description="Basic and acidic residues" evidence="1">
    <location>
        <begin position="20"/>
        <end position="31"/>
    </location>
</feature>
<evidence type="ECO:0008006" key="4">
    <source>
        <dbReference type="Google" id="ProtNLM"/>
    </source>
</evidence>
<reference evidence="3" key="1">
    <citation type="submission" date="2014-09" db="EMBL/GenBank/DDBJ databases">
        <authorList>
            <person name="Magalhaes I.L.F."/>
            <person name="Oliveira U."/>
            <person name="Santos F.R."/>
            <person name="Vidigal T.H.D.A."/>
            <person name="Brescovit A.D."/>
            <person name="Santos A.J."/>
        </authorList>
    </citation>
    <scope>NUCLEOTIDE SEQUENCE</scope>
    <source>
        <tissue evidence="3">Shoot tissue taken approximately 20 cm above the soil surface</tissue>
    </source>
</reference>
<feature type="signal peptide" evidence="2">
    <location>
        <begin position="1"/>
        <end position="18"/>
    </location>
</feature>
<evidence type="ECO:0000313" key="3">
    <source>
        <dbReference type="EMBL" id="JAE10462.1"/>
    </source>
</evidence>
<sequence>MSCCTLGLLLLLSRPRSGQRQKDRQTSRESRGSNGLNSNPSGQRESPSHHIGVLLESGKERGGPYLKLLTLVSINSHSCRENGKWCRGGQSFAEHVMEHGSFSIHRVSSPKRT</sequence>
<organism evidence="3">
    <name type="scientific">Arundo donax</name>
    <name type="common">Giant reed</name>
    <name type="synonym">Donax arundinaceus</name>
    <dbReference type="NCBI Taxonomy" id="35708"/>
    <lineage>
        <taxon>Eukaryota</taxon>
        <taxon>Viridiplantae</taxon>
        <taxon>Streptophyta</taxon>
        <taxon>Embryophyta</taxon>
        <taxon>Tracheophyta</taxon>
        <taxon>Spermatophyta</taxon>
        <taxon>Magnoliopsida</taxon>
        <taxon>Liliopsida</taxon>
        <taxon>Poales</taxon>
        <taxon>Poaceae</taxon>
        <taxon>PACMAD clade</taxon>
        <taxon>Arundinoideae</taxon>
        <taxon>Arundineae</taxon>
        <taxon>Arundo</taxon>
    </lineage>
</organism>
<evidence type="ECO:0000256" key="1">
    <source>
        <dbReference type="SAM" id="MobiDB-lite"/>
    </source>
</evidence>
<keyword evidence="2" id="KW-0732">Signal</keyword>
<feature type="compositionally biased region" description="Polar residues" evidence="1">
    <location>
        <begin position="32"/>
        <end position="45"/>
    </location>
</feature>
<protein>
    <recommendedName>
        <fullName evidence="4">Secreted protein</fullName>
    </recommendedName>
</protein>
<feature type="region of interest" description="Disordered" evidence="1">
    <location>
        <begin position="15"/>
        <end position="56"/>
    </location>
</feature>
<proteinExistence type="predicted"/>
<evidence type="ECO:0000256" key="2">
    <source>
        <dbReference type="SAM" id="SignalP"/>
    </source>
</evidence>
<dbReference type="AlphaFoldDB" id="A0A0A9FDM8"/>